<dbReference type="STRING" id="304371.MCP_0930"/>
<dbReference type="eggNOG" id="arCOG03563">
    <property type="taxonomic scope" value="Archaea"/>
</dbReference>
<evidence type="ECO:0000313" key="3">
    <source>
        <dbReference type="EMBL" id="BAI61002.1"/>
    </source>
</evidence>
<dbReference type="eggNOG" id="arCOG03561">
    <property type="taxonomic scope" value="Archaea"/>
</dbReference>
<reference evidence="3 4" key="2">
    <citation type="journal article" date="2008" name="Int. J. Syst. Evol. Microbiol.">
        <title>Methanocella paludicola gen. nov., sp. nov., a methane-producing archaeon, the first isolate of the lineage 'Rice Cluster I', and proposal of the new archaeal order Methanocellales ord. nov.</title>
        <authorList>
            <person name="Sakai S."/>
            <person name="Imachi H."/>
            <person name="Hanada S."/>
            <person name="Ohashi A."/>
            <person name="Harada H."/>
            <person name="Kamagata Y."/>
        </authorList>
    </citation>
    <scope>NUCLEOTIDE SEQUENCE [LARGE SCALE GENOMIC DNA]</scope>
    <source>
        <strain evidence="4">DSM 17711 / JCM 13418 / NBRC 101707 / SANAE</strain>
    </source>
</reference>
<dbReference type="InterPro" id="IPR013783">
    <property type="entry name" value="Ig-like_fold"/>
</dbReference>
<organism evidence="3 4">
    <name type="scientific">Methanocella paludicola (strain DSM 17711 / JCM 13418 / NBRC 101707 / SANAE)</name>
    <dbReference type="NCBI Taxonomy" id="304371"/>
    <lineage>
        <taxon>Archaea</taxon>
        <taxon>Methanobacteriati</taxon>
        <taxon>Methanobacteriota</taxon>
        <taxon>Stenosarchaea group</taxon>
        <taxon>Methanomicrobia</taxon>
        <taxon>Methanocellales</taxon>
        <taxon>Methanocellaceae</taxon>
        <taxon>Methanocella</taxon>
    </lineage>
</organism>
<dbReference type="InterPro" id="IPR001258">
    <property type="entry name" value="NHL_repeat"/>
</dbReference>
<dbReference type="EMBL" id="AP011532">
    <property type="protein sequence ID" value="BAI61002.1"/>
    <property type="molecule type" value="Genomic_DNA"/>
</dbReference>
<name>D1YX30_METPS</name>
<dbReference type="InterPro" id="IPR011042">
    <property type="entry name" value="6-blade_b-propeller_TolB-like"/>
</dbReference>
<dbReference type="PANTHER" id="PTHR24104:SF25">
    <property type="entry name" value="PROTEIN LIN-41"/>
    <property type="match status" value="1"/>
</dbReference>
<dbReference type="eggNOG" id="arCOG06738">
    <property type="taxonomic scope" value="Archaea"/>
</dbReference>
<dbReference type="GO" id="GO:0008270">
    <property type="term" value="F:zinc ion binding"/>
    <property type="evidence" value="ECO:0007669"/>
    <property type="project" value="UniProtKB-KW"/>
</dbReference>
<dbReference type="AlphaFoldDB" id="D1YX30"/>
<dbReference type="InParanoid" id="D1YX30"/>
<dbReference type="RefSeq" id="WP_012899681.1">
    <property type="nucleotide sequence ID" value="NC_013665.1"/>
</dbReference>
<dbReference type="OrthoDB" id="9006at2157"/>
<keyword evidence="4" id="KW-1185">Reference proteome</keyword>
<dbReference type="SMART" id="SM00135">
    <property type="entry name" value="LY"/>
    <property type="match status" value="4"/>
</dbReference>
<reference evidence="4" key="3">
    <citation type="journal article" date="2011" name="PLoS ONE">
        <title>Genome sequence of a mesophilic hydrogenotrophic methanogen Methanocella paludicola, the first cultivated representative of the order Methanocellales.</title>
        <authorList>
            <person name="Sakai S."/>
            <person name="Takaki Y."/>
            <person name="Shimamura S."/>
            <person name="Sekine M."/>
            <person name="Tajima T."/>
            <person name="Kosugi H."/>
            <person name="Ichikawa N."/>
            <person name="Tasumi E."/>
            <person name="Hiraki A.T."/>
            <person name="Shimizu A."/>
            <person name="Kato Y."/>
            <person name="Nishiko R."/>
            <person name="Mori K."/>
            <person name="Fujita N."/>
            <person name="Imachi H."/>
            <person name="Takai K."/>
        </authorList>
    </citation>
    <scope>NUCLEOTIDE SEQUENCE [LARGE SCALE GENOMIC DNA]</scope>
    <source>
        <strain evidence="4">DSM 17711 / JCM 13418 / NBRC 101707 / SANAE</strain>
    </source>
</reference>
<feature type="domain" description="FlgD/Vpr Ig-like" evidence="2">
    <location>
        <begin position="322"/>
        <end position="372"/>
    </location>
</feature>
<dbReference type="Pfam" id="PF13860">
    <property type="entry name" value="FlgD_ig"/>
    <property type="match status" value="1"/>
</dbReference>
<evidence type="ECO:0000259" key="2">
    <source>
        <dbReference type="Pfam" id="PF13860"/>
    </source>
</evidence>
<dbReference type="CDD" id="cd05819">
    <property type="entry name" value="NHL"/>
    <property type="match status" value="1"/>
</dbReference>
<evidence type="ECO:0000256" key="1">
    <source>
        <dbReference type="ARBA" id="ARBA00022737"/>
    </source>
</evidence>
<dbReference type="Pfam" id="PF01436">
    <property type="entry name" value="NHL"/>
    <property type="match status" value="3"/>
</dbReference>
<dbReference type="PATRIC" id="fig|304371.9.peg.959"/>
<proteinExistence type="predicted"/>
<reference evidence="3 4" key="1">
    <citation type="journal article" date="2007" name="Appl. Environ. Microbiol.">
        <title>Isolation of key methanogens for global methane emission from rice paddy fields: a novel isolate affiliated with the clone cluster rice cluster I.</title>
        <authorList>
            <person name="Sakai S."/>
            <person name="Imachi H."/>
            <person name="Sekiguchi Y."/>
            <person name="Ohashi A."/>
            <person name="Harada H."/>
            <person name="Kamagata Y."/>
        </authorList>
    </citation>
    <scope>NUCLEOTIDE SEQUENCE [LARGE SCALE GENOMIC DNA]</scope>
    <source>
        <strain evidence="4">DSM 17711 / JCM 13418 / NBRC 101707 / SANAE</strain>
    </source>
</reference>
<sequence length="1046" mass="114329">MSSMAKTMTALLMIVMMAALLLPANADRPIWNGGKYPTAMDGKHGSVTGRVTTSVNGTVGVGGAYIAIVNASNTSEEYYNTTSDVNGNYWITGINATYSSVKGTGSAWFGGDYARGINAYKMYAMKDPYGEGYSGAFGIDENLSAATTTSVVLFTKPAYMGMSVERYYVVANGMDNIKITAYMYDSLNNPVADGYNINFTVGNATNNSFTPGSFPWVPSNGSLDGLGNNVLLQNPTHDNTGSASVQFGWVDNANSSTSSTVWAYYEDDPNINIHATINFKWDNEIRPPCITNVSANRTSIGPNDDIKVSYMLNNADITGNDVCLLITDPNGVSIKNVDTGIQYNGLHDILWDGCFDNGTRVPNGNYLLKIAVHTPEGIPGQLNLIKQYEYTLSPYDVAIDSMGNVIVADNDGSAIKRIYPNGTTRSIGSGFNHPFSVAVDSQDNVYIADMDNVIKIVYTNGTIKTIGSGFINPSGIDVDSKGNVYVADWGNNAIKMIYPNGTIVTLGSGIVHPYMVAVDELGNVYVTQSLDDIVKEIYVNNTVRTLPFISSDPRGVAVDSHGNVYVTDDSDNSIKILYANNTVGTFYTGLAWPEGLEVDSQDNLYVADTNHVRVLEIYPNGSTRTFMSKLSYPRAAVRDVNDDIYVTESVNNDVKVIHSNGTVEVIGSGFDNPLSMDIDASSNIYVADSGNRMITVIYPDHTIHTLGSGIQYPWGVAVDSNGYVYVTDLWNRTILLIYPNNTTVTLKDNYYSPSYIDVDRSGNIYVANVDNMTFEELYPNGTIRTLGNGYTWSSYLLSGIAVDDSGNVYVPNDINNTIDVILPDGNIICLGSEYLDSPHGISIDAQGNLLIVDANAVSEFASSSIITSDPIGFNVTGISPVSFTYHLNKGWNLISIPVVPKDGNLTMFFQPIMNNVSIVWEYNSSNRSNAWAYYTTMTDKYKQGTLRTVNERQGYWVRCNNDTVFTVTGYQPKNSNVTLNSGWNLIGNPTMDVRQPLAAYPNEKIVWMYNSSNTASPWAYHTTMTDKYQQGGLTEMKPGYGYWVRI</sequence>
<dbReference type="InterPro" id="IPR025965">
    <property type="entry name" value="FlgD/Vpr_Ig-like"/>
</dbReference>
<dbReference type="GeneID" id="8680957"/>
<dbReference type="Gene3D" id="2.60.40.4070">
    <property type="match status" value="1"/>
</dbReference>
<dbReference type="Proteomes" id="UP000001882">
    <property type="component" value="Chromosome"/>
</dbReference>
<dbReference type="Gene3D" id="2.120.10.30">
    <property type="entry name" value="TolB, C-terminal domain"/>
    <property type="match status" value="3"/>
</dbReference>
<accession>D1YX30</accession>
<dbReference type="Gene3D" id="2.60.40.10">
    <property type="entry name" value="Immunoglobulins"/>
    <property type="match status" value="1"/>
</dbReference>
<keyword evidence="1" id="KW-0677">Repeat</keyword>
<dbReference type="InterPro" id="IPR050952">
    <property type="entry name" value="TRIM-NHL_E3_ligases"/>
</dbReference>
<protein>
    <recommendedName>
        <fullName evidence="2">FlgD/Vpr Ig-like domain-containing protein</fullName>
    </recommendedName>
</protein>
<dbReference type="InterPro" id="IPR000033">
    <property type="entry name" value="LDLR_classB_rpt"/>
</dbReference>
<dbReference type="KEGG" id="mpd:MCP_0930"/>
<gene>
    <name evidence="3" type="ordered locus">MCP_0930</name>
</gene>
<dbReference type="PROSITE" id="PS51125">
    <property type="entry name" value="NHL"/>
    <property type="match status" value="2"/>
</dbReference>
<dbReference type="SUPFAM" id="SSF63825">
    <property type="entry name" value="YWTD domain"/>
    <property type="match status" value="2"/>
</dbReference>
<evidence type="ECO:0000313" key="4">
    <source>
        <dbReference type="Proteomes" id="UP000001882"/>
    </source>
</evidence>
<dbReference type="SUPFAM" id="SSF101898">
    <property type="entry name" value="NHL repeat"/>
    <property type="match status" value="1"/>
</dbReference>
<dbReference type="PANTHER" id="PTHR24104">
    <property type="entry name" value="E3 UBIQUITIN-PROTEIN LIGASE NHLRC1-RELATED"/>
    <property type="match status" value="1"/>
</dbReference>